<gene>
    <name evidence="1" type="ORF">QLS65_13095</name>
</gene>
<evidence type="ECO:0000313" key="2">
    <source>
        <dbReference type="Proteomes" id="UP001243403"/>
    </source>
</evidence>
<comment type="caution">
    <text evidence="1">The sequence shown here is derived from an EMBL/GenBank/DDBJ whole genome shotgun (WGS) entry which is preliminary data.</text>
</comment>
<dbReference type="RefSeq" id="WP_282718311.1">
    <property type="nucleotide sequence ID" value="NZ_JASCRZ010000006.1"/>
</dbReference>
<evidence type="ECO:0000313" key="1">
    <source>
        <dbReference type="EMBL" id="MDI5895830.1"/>
    </source>
</evidence>
<name>A0ABT6VC74_9FLAO</name>
<dbReference type="EMBL" id="JASCRZ010000006">
    <property type="protein sequence ID" value="MDI5895830.1"/>
    <property type="molecule type" value="Genomic_DNA"/>
</dbReference>
<dbReference type="Proteomes" id="UP001243403">
    <property type="component" value="Unassembled WGS sequence"/>
</dbReference>
<proteinExistence type="predicted"/>
<reference evidence="1 2" key="1">
    <citation type="submission" date="2023-04" db="EMBL/GenBank/DDBJ databases">
        <title>Two novel species of Flavobacterium.</title>
        <authorList>
            <person name="Liu Q."/>
            <person name="Xin Y.-H."/>
        </authorList>
    </citation>
    <scope>NUCLEOTIDE SEQUENCE [LARGE SCALE GENOMIC DNA]</scope>
    <source>
        <strain evidence="1 2">LB1P51</strain>
    </source>
</reference>
<keyword evidence="2" id="KW-1185">Reference proteome</keyword>
<protein>
    <submittedName>
        <fullName evidence="1">Uncharacterized protein</fullName>
    </submittedName>
</protein>
<accession>A0ABT6VC74</accession>
<sequence>MSNYKARITNDRFGNPYQVIGCKDKKGTGFSKGYIELGGKLYKLEPSKATKDGVEVWIKVTQVKKQPQNASM</sequence>
<organism evidence="1 2">
    <name type="scientific">Flavobacterium algoritolerans</name>
    <dbReference type="NCBI Taxonomy" id="3041254"/>
    <lineage>
        <taxon>Bacteria</taxon>
        <taxon>Pseudomonadati</taxon>
        <taxon>Bacteroidota</taxon>
        <taxon>Flavobacteriia</taxon>
        <taxon>Flavobacteriales</taxon>
        <taxon>Flavobacteriaceae</taxon>
        <taxon>Flavobacterium</taxon>
    </lineage>
</organism>